<dbReference type="InterPro" id="IPR038552">
    <property type="entry name" value="Tim21_IMS_sf"/>
</dbReference>
<keyword evidence="7 8" id="KW-0472">Membrane</keyword>
<evidence type="ECO:0000256" key="8">
    <source>
        <dbReference type="RuleBase" id="RU367142"/>
    </source>
</evidence>
<comment type="similarity">
    <text evidence="2 8">Belongs to the TIM21 family.</text>
</comment>
<evidence type="ECO:0000313" key="9">
    <source>
        <dbReference type="EMBL" id="ERL94418.1"/>
    </source>
</evidence>
<accession>U4UPL0</accession>
<keyword evidence="8" id="KW-0811">Translocation</keyword>
<dbReference type="GO" id="GO:0030150">
    <property type="term" value="P:protein import into mitochondrial matrix"/>
    <property type="evidence" value="ECO:0007669"/>
    <property type="project" value="UniProtKB-UniRule"/>
</dbReference>
<evidence type="ECO:0000256" key="5">
    <source>
        <dbReference type="ARBA" id="ARBA00022989"/>
    </source>
</evidence>
<sequence length="247" mass="28100">MHYSCYSKHAELVTSNCNHAHIIHGLPLGKMILLWGPTTALRLYRNRFNNVFSLVSLYSARRYSKNTLTPSGSSQKFQVDTNVKPLSEKVKETTKTTSYFAIILVGLGITGGLVYTVFNELFSGKSPNNIYSKAATRCIEFPQVSDKLGYPISAFGEETRRGRRQHVSHGFYLDKEGHKHIRMKFHLKGTAHSGTAHLDMVETDSGNYEYRFLFVEVDDMFKTVIVIEDNRNKMRSSIQSSDFDLQL</sequence>
<dbReference type="Gene3D" id="3.10.450.320">
    <property type="entry name" value="Mitochondrial import inner membrane translocase subunit Tim21"/>
    <property type="match status" value="1"/>
</dbReference>
<evidence type="ECO:0000256" key="2">
    <source>
        <dbReference type="ARBA" id="ARBA00010867"/>
    </source>
</evidence>
<dbReference type="STRING" id="77166.U4UPL0"/>
<keyword evidence="3 8" id="KW-0812">Transmembrane</keyword>
<keyword evidence="6 8" id="KW-0496">Mitochondrion</keyword>
<evidence type="ECO:0000256" key="3">
    <source>
        <dbReference type="ARBA" id="ARBA00022692"/>
    </source>
</evidence>
<organism evidence="9 10">
    <name type="scientific">Dendroctonus ponderosae</name>
    <name type="common">Mountain pine beetle</name>
    <dbReference type="NCBI Taxonomy" id="77166"/>
    <lineage>
        <taxon>Eukaryota</taxon>
        <taxon>Metazoa</taxon>
        <taxon>Ecdysozoa</taxon>
        <taxon>Arthropoda</taxon>
        <taxon>Hexapoda</taxon>
        <taxon>Insecta</taxon>
        <taxon>Pterygota</taxon>
        <taxon>Neoptera</taxon>
        <taxon>Endopterygota</taxon>
        <taxon>Coleoptera</taxon>
        <taxon>Polyphaga</taxon>
        <taxon>Cucujiformia</taxon>
        <taxon>Curculionidae</taxon>
        <taxon>Scolytinae</taxon>
        <taxon>Dendroctonus</taxon>
    </lineage>
</organism>
<gene>
    <name evidence="9" type="ORF">D910_11696</name>
</gene>
<evidence type="ECO:0000256" key="6">
    <source>
        <dbReference type="ARBA" id="ARBA00023128"/>
    </source>
</evidence>
<keyword evidence="4" id="KW-0809">Transit peptide</keyword>
<proteinExistence type="inferred from homology"/>
<comment type="subcellular location">
    <subcellularLocation>
        <location evidence="8">Mitochondrion inner membrane</location>
        <topology evidence="8">Single-pass membrane protein</topology>
    </subcellularLocation>
    <subcellularLocation>
        <location evidence="1">Mitochondrion membrane</location>
        <topology evidence="1">Single-pass membrane protein</topology>
    </subcellularLocation>
</comment>
<reference evidence="9 10" key="1">
    <citation type="journal article" date="2013" name="Genome Biol.">
        <title>Draft genome of the mountain pine beetle, Dendroctonus ponderosae Hopkins, a major forest pest.</title>
        <authorList>
            <person name="Keeling C.I."/>
            <person name="Yuen M.M."/>
            <person name="Liao N.Y."/>
            <person name="Docking T.R."/>
            <person name="Chan S.K."/>
            <person name="Taylor G.A."/>
            <person name="Palmquist D.L."/>
            <person name="Jackman S.D."/>
            <person name="Nguyen A."/>
            <person name="Li M."/>
            <person name="Henderson H."/>
            <person name="Janes J.K."/>
            <person name="Zhao Y."/>
            <person name="Pandoh P."/>
            <person name="Moore R."/>
            <person name="Sperling F.A."/>
            <person name="Huber D.P."/>
            <person name="Birol I."/>
            <person name="Jones S.J."/>
            <person name="Bohlmann J."/>
        </authorList>
    </citation>
    <scope>NUCLEOTIDE SEQUENCE</scope>
</reference>
<evidence type="ECO:0000256" key="4">
    <source>
        <dbReference type="ARBA" id="ARBA00022946"/>
    </source>
</evidence>
<protein>
    <recommendedName>
        <fullName evidence="8">Mitochondrial import inner membrane translocase subunit Tim21</fullName>
    </recommendedName>
</protein>
<name>U4UPL0_DENPD</name>
<keyword evidence="8" id="KW-0813">Transport</keyword>
<keyword evidence="8" id="KW-0999">Mitochondrion inner membrane</keyword>
<evidence type="ECO:0000256" key="7">
    <source>
        <dbReference type="ARBA" id="ARBA00023136"/>
    </source>
</evidence>
<feature type="transmembrane region" description="Helical" evidence="8">
    <location>
        <begin position="99"/>
        <end position="118"/>
    </location>
</feature>
<comment type="function">
    <text evidence="8">Essential component of the TIM23 complex, a complex that mediates the translocation of transit peptide-containing proteins across the mitochondrial inner membrane.</text>
</comment>
<dbReference type="PANTHER" id="PTHR13032">
    <property type="entry name" value="MITOCHONDRIAL IMPORT INNER MEMBRANE TRANSLOCASE SUBUNIT TIM21"/>
    <property type="match status" value="1"/>
</dbReference>
<dbReference type="GO" id="GO:0005744">
    <property type="term" value="C:TIM23 mitochondrial import inner membrane translocase complex"/>
    <property type="evidence" value="ECO:0007669"/>
    <property type="project" value="UniProtKB-UniRule"/>
</dbReference>
<dbReference type="Pfam" id="PF08294">
    <property type="entry name" value="TIM21"/>
    <property type="match status" value="1"/>
</dbReference>
<dbReference type="PANTHER" id="PTHR13032:SF6">
    <property type="entry name" value="MITOCHONDRIAL IMPORT INNER MEMBRANE TRANSLOCASE SUBUNIT TIM21"/>
    <property type="match status" value="1"/>
</dbReference>
<keyword evidence="5 8" id="KW-1133">Transmembrane helix</keyword>
<evidence type="ECO:0000313" key="10">
    <source>
        <dbReference type="Proteomes" id="UP000030742"/>
    </source>
</evidence>
<keyword evidence="8" id="KW-0653">Protein transport</keyword>
<dbReference type="AlphaFoldDB" id="U4UPL0"/>
<dbReference type="OrthoDB" id="436405at2759"/>
<dbReference type="InterPro" id="IPR013261">
    <property type="entry name" value="Tim21"/>
</dbReference>
<evidence type="ECO:0000256" key="1">
    <source>
        <dbReference type="ARBA" id="ARBA00004304"/>
    </source>
</evidence>
<comment type="subunit">
    <text evidence="8">Component of the TIM23 complex.</text>
</comment>
<dbReference type="EMBL" id="KB632390">
    <property type="protein sequence ID" value="ERL94418.1"/>
    <property type="molecule type" value="Genomic_DNA"/>
</dbReference>
<dbReference type="Proteomes" id="UP000030742">
    <property type="component" value="Unassembled WGS sequence"/>
</dbReference>